<dbReference type="Pfam" id="PF07729">
    <property type="entry name" value="FCD"/>
    <property type="match status" value="1"/>
</dbReference>
<proteinExistence type="predicted"/>
<dbReference type="AlphaFoldDB" id="K6WP61"/>
<keyword evidence="2" id="KW-0238">DNA-binding</keyword>
<dbReference type="SMART" id="SM00345">
    <property type="entry name" value="HTH_GNTR"/>
    <property type="match status" value="1"/>
</dbReference>
<comment type="caution">
    <text evidence="5">The sequence shown here is derived from an EMBL/GenBank/DDBJ whole genome shotgun (WGS) entry which is preliminary data.</text>
</comment>
<feature type="domain" description="HTH gntR-type" evidence="4">
    <location>
        <begin position="11"/>
        <end position="80"/>
    </location>
</feature>
<dbReference type="SUPFAM" id="SSF46785">
    <property type="entry name" value="Winged helix' DNA-binding domain"/>
    <property type="match status" value="1"/>
</dbReference>
<dbReference type="EMBL" id="BAHC01000012">
    <property type="protein sequence ID" value="GAB88289.1"/>
    <property type="molecule type" value="Genomic_DNA"/>
</dbReference>
<dbReference type="Gene3D" id="1.10.10.10">
    <property type="entry name" value="Winged helix-like DNA-binding domain superfamily/Winged helix DNA-binding domain"/>
    <property type="match status" value="1"/>
</dbReference>
<dbReference type="eggNOG" id="COG2186">
    <property type="taxonomic scope" value="Bacteria"/>
</dbReference>
<evidence type="ECO:0000313" key="5">
    <source>
        <dbReference type="EMBL" id="GAB88289.1"/>
    </source>
</evidence>
<dbReference type="Pfam" id="PF00392">
    <property type="entry name" value="GntR"/>
    <property type="match status" value="1"/>
</dbReference>
<dbReference type="PROSITE" id="PS50949">
    <property type="entry name" value="HTH_GNTR"/>
    <property type="match status" value="1"/>
</dbReference>
<keyword evidence="6" id="KW-1185">Reference proteome</keyword>
<accession>K6WP61</accession>
<reference evidence="5 6" key="1">
    <citation type="submission" date="2012-08" db="EMBL/GenBank/DDBJ databases">
        <title>Whole genome shotgun sequence of Gordonia rhizosphera NBRC 16068.</title>
        <authorList>
            <person name="Takarada H."/>
            <person name="Isaki S."/>
            <person name="Hosoyama A."/>
            <person name="Tsuchikane K."/>
            <person name="Katsumata H."/>
            <person name="Baba S."/>
            <person name="Ohji S."/>
            <person name="Yamazaki S."/>
            <person name="Fujita N."/>
        </authorList>
    </citation>
    <scope>NUCLEOTIDE SEQUENCE [LARGE SCALE GENOMIC DNA]</scope>
    <source>
        <strain evidence="5 6">NBRC 16068</strain>
    </source>
</reference>
<dbReference type="InterPro" id="IPR011711">
    <property type="entry name" value="GntR_C"/>
</dbReference>
<dbReference type="PANTHER" id="PTHR43537">
    <property type="entry name" value="TRANSCRIPTIONAL REGULATOR, GNTR FAMILY"/>
    <property type="match status" value="1"/>
</dbReference>
<dbReference type="InterPro" id="IPR036390">
    <property type="entry name" value="WH_DNA-bd_sf"/>
</dbReference>
<keyword evidence="1" id="KW-0805">Transcription regulation</keyword>
<organism evidence="5 6">
    <name type="scientific">Gordonia rhizosphera NBRC 16068</name>
    <dbReference type="NCBI Taxonomy" id="1108045"/>
    <lineage>
        <taxon>Bacteria</taxon>
        <taxon>Bacillati</taxon>
        <taxon>Actinomycetota</taxon>
        <taxon>Actinomycetes</taxon>
        <taxon>Mycobacteriales</taxon>
        <taxon>Gordoniaceae</taxon>
        <taxon>Gordonia</taxon>
    </lineage>
</organism>
<evidence type="ECO:0000256" key="1">
    <source>
        <dbReference type="ARBA" id="ARBA00023015"/>
    </source>
</evidence>
<evidence type="ECO:0000256" key="3">
    <source>
        <dbReference type="ARBA" id="ARBA00023163"/>
    </source>
</evidence>
<keyword evidence="3" id="KW-0804">Transcription</keyword>
<protein>
    <submittedName>
        <fullName evidence="5">Putative GntR family transcriptional regulator</fullName>
    </submittedName>
</protein>
<dbReference type="PRINTS" id="PR00035">
    <property type="entry name" value="HTHGNTR"/>
</dbReference>
<gene>
    <name evidence="5" type="ORF">GORHZ_012_00180</name>
</gene>
<dbReference type="Gene3D" id="1.20.120.530">
    <property type="entry name" value="GntR ligand-binding domain-like"/>
    <property type="match status" value="1"/>
</dbReference>
<dbReference type="GO" id="GO:0003677">
    <property type="term" value="F:DNA binding"/>
    <property type="evidence" value="ECO:0007669"/>
    <property type="project" value="UniProtKB-KW"/>
</dbReference>
<evidence type="ECO:0000259" key="4">
    <source>
        <dbReference type="PROSITE" id="PS50949"/>
    </source>
</evidence>
<dbReference type="STRING" id="1108045.GORHZ_012_00180"/>
<dbReference type="PANTHER" id="PTHR43537:SF5">
    <property type="entry name" value="UXU OPERON TRANSCRIPTIONAL REGULATOR"/>
    <property type="match status" value="1"/>
</dbReference>
<dbReference type="SMART" id="SM00895">
    <property type="entry name" value="FCD"/>
    <property type="match status" value="1"/>
</dbReference>
<dbReference type="SUPFAM" id="SSF48008">
    <property type="entry name" value="GntR ligand-binding domain-like"/>
    <property type="match status" value="1"/>
</dbReference>
<dbReference type="InterPro" id="IPR000524">
    <property type="entry name" value="Tscrpt_reg_HTH_GntR"/>
</dbReference>
<sequence>MAIMTSGGRSPKAAVVVSQRIIQEAHDAGLGPGDLLPPEKVMVEQYQIGRGTLREALRLLEFQGVITMKPGPRGGPVLQTPTASFLSGAFVLLMQLKNAPLRAIFEARLAIEPVITRVAAANISPEKLDDIAETIEQMRTELNGDRYVFLDANKKFHDIIAWSTDNPLLGYLADSLLEVTNNTIVGLDFPLARRKATLAAHEAIFRAMADRDAPASMAEMTEHIDEYLRYAEKKFPDVLNSVVRWDRTF</sequence>
<name>K6WP61_9ACTN</name>
<evidence type="ECO:0000313" key="6">
    <source>
        <dbReference type="Proteomes" id="UP000008363"/>
    </source>
</evidence>
<dbReference type="Proteomes" id="UP000008363">
    <property type="component" value="Unassembled WGS sequence"/>
</dbReference>
<evidence type="ECO:0000256" key="2">
    <source>
        <dbReference type="ARBA" id="ARBA00023125"/>
    </source>
</evidence>
<dbReference type="InterPro" id="IPR008920">
    <property type="entry name" value="TF_FadR/GntR_C"/>
</dbReference>
<dbReference type="GO" id="GO:0003700">
    <property type="term" value="F:DNA-binding transcription factor activity"/>
    <property type="evidence" value="ECO:0007669"/>
    <property type="project" value="InterPro"/>
</dbReference>
<dbReference type="InterPro" id="IPR036388">
    <property type="entry name" value="WH-like_DNA-bd_sf"/>
</dbReference>